<organism evidence="1 2">
    <name type="scientific">candidate division WWE3 bacterium RIFCSPHIGHO2_01_FULL_48_15</name>
    <dbReference type="NCBI Taxonomy" id="1802619"/>
    <lineage>
        <taxon>Bacteria</taxon>
        <taxon>Katanobacteria</taxon>
    </lineage>
</organism>
<sequence>MSVVVTVGNHSYIPINLDGKPNENVDVILGALKAFESANPNLEVTGWQIEKQQLAYVTSPYTYGIWVDHHPKK</sequence>
<accession>A0A1F4VG23</accession>
<evidence type="ECO:0000313" key="1">
    <source>
        <dbReference type="EMBL" id="OGC56035.1"/>
    </source>
</evidence>
<dbReference type="AlphaFoldDB" id="A0A1F4VG23"/>
<dbReference type="STRING" id="1802619.A2797_02475"/>
<evidence type="ECO:0000313" key="2">
    <source>
        <dbReference type="Proteomes" id="UP000179005"/>
    </source>
</evidence>
<dbReference type="Proteomes" id="UP000179005">
    <property type="component" value="Unassembled WGS sequence"/>
</dbReference>
<comment type="caution">
    <text evidence="1">The sequence shown here is derived from an EMBL/GenBank/DDBJ whole genome shotgun (WGS) entry which is preliminary data.</text>
</comment>
<name>A0A1F4VG23_UNCKA</name>
<dbReference type="EMBL" id="MEVC01000004">
    <property type="protein sequence ID" value="OGC56035.1"/>
    <property type="molecule type" value="Genomic_DNA"/>
</dbReference>
<protein>
    <submittedName>
        <fullName evidence="1">Uncharacterized protein</fullName>
    </submittedName>
</protein>
<gene>
    <name evidence="1" type="ORF">A2797_02475</name>
</gene>
<proteinExistence type="predicted"/>
<reference evidence="1 2" key="1">
    <citation type="journal article" date="2016" name="Nat. Commun.">
        <title>Thousands of microbial genomes shed light on interconnected biogeochemical processes in an aquifer system.</title>
        <authorList>
            <person name="Anantharaman K."/>
            <person name="Brown C.T."/>
            <person name="Hug L.A."/>
            <person name="Sharon I."/>
            <person name="Castelle C.J."/>
            <person name="Probst A.J."/>
            <person name="Thomas B.C."/>
            <person name="Singh A."/>
            <person name="Wilkins M.J."/>
            <person name="Karaoz U."/>
            <person name="Brodie E.L."/>
            <person name="Williams K.H."/>
            <person name="Hubbard S.S."/>
            <person name="Banfield J.F."/>
        </authorList>
    </citation>
    <scope>NUCLEOTIDE SEQUENCE [LARGE SCALE GENOMIC DNA]</scope>
</reference>